<evidence type="ECO:0000313" key="3">
    <source>
        <dbReference type="Proteomes" id="UP000087766"/>
    </source>
</evidence>
<dbReference type="PANTHER" id="PTHR33223">
    <property type="entry name" value="CCHC-TYPE DOMAIN-CONTAINING PROTEIN"/>
    <property type="match status" value="1"/>
</dbReference>
<dbReference type="InterPro" id="IPR005162">
    <property type="entry name" value="Retrotrans_gag_dom"/>
</dbReference>
<evidence type="ECO:0000256" key="1">
    <source>
        <dbReference type="SAM" id="MobiDB-lite"/>
    </source>
</evidence>
<dbReference type="Pfam" id="PF03732">
    <property type="entry name" value="Retrotrans_gag"/>
    <property type="match status" value="1"/>
</dbReference>
<protein>
    <submittedName>
        <fullName evidence="4">Uncharacterized protein LOC106759667</fullName>
    </submittedName>
</protein>
<evidence type="ECO:0000259" key="2">
    <source>
        <dbReference type="Pfam" id="PF03732"/>
    </source>
</evidence>
<gene>
    <name evidence="4" type="primary">LOC106759667</name>
</gene>
<name>A0A1S3TXF0_VIGRR</name>
<keyword evidence="3" id="KW-1185">Reference proteome</keyword>
<evidence type="ECO:0000313" key="4">
    <source>
        <dbReference type="RefSeq" id="XP_014498447.1"/>
    </source>
</evidence>
<feature type="domain" description="Retrotransposon gag" evidence="2">
    <location>
        <begin position="80"/>
        <end position="170"/>
    </location>
</feature>
<dbReference type="RefSeq" id="XP_014498447.1">
    <property type="nucleotide sequence ID" value="XM_014642961.1"/>
</dbReference>
<feature type="compositionally biased region" description="Basic residues" evidence="1">
    <location>
        <begin position="344"/>
        <end position="353"/>
    </location>
</feature>
<sequence length="422" mass="48283">MNHNDGERQNELGERNLVLNDQAEGLHPFTPQVLRAIIPENKMLPPMDKYGGSSDPVKHLHSFVEAMVVYSSDELVWCRVFSLSLKEEALDWFHSLPPGTIDGFATLRQMFSQQYASSKTPGVTYTALVRIRQGREEPLKTFMDQFNRTVRQVRNADQRLIVSALTTALRPGPFFDYLHAEEPQNMDEMQNRLASFIRIGKGRAHQRGREEVEPPVRTNRERGVRLSFRRNDRRAGHRSGDQTRTQQYVHHTPLNAPRVRVLKEALRADLMTVTRASTPLGADESKYCRYHQNRGHTTKDCITLKDKLETLVQAGHLQRFVQRQREGSLSGTGRPNPRQDPPKRNYHQRRDRSRSRSQDHTVRGIISTILGGFAGGGSTSAARKRHLRNLHSISRAGELKRSMPPSLFLIKTSMCPIWSKMI</sequence>
<dbReference type="KEGG" id="vra:106759667"/>
<accession>A0A1S3TXF0</accession>
<dbReference type="GeneID" id="106759667"/>
<dbReference type="OrthoDB" id="1740536at2759"/>
<dbReference type="PANTHER" id="PTHR33223:SF10">
    <property type="entry name" value="AMINOTRANSFERASE-LIKE PLANT MOBILE DOMAIN-CONTAINING PROTEIN"/>
    <property type="match status" value="1"/>
</dbReference>
<dbReference type="Proteomes" id="UP000087766">
    <property type="component" value="Chromosome 1"/>
</dbReference>
<reference evidence="4" key="2">
    <citation type="submission" date="2025-08" db="UniProtKB">
        <authorList>
            <consortium name="RefSeq"/>
        </authorList>
    </citation>
    <scope>IDENTIFICATION</scope>
    <source>
        <tissue evidence="4">Leaf</tissue>
    </source>
</reference>
<organism evidence="3 4">
    <name type="scientific">Vigna radiata var. radiata</name>
    <name type="common">Mung bean</name>
    <name type="synonym">Phaseolus aureus</name>
    <dbReference type="NCBI Taxonomy" id="3916"/>
    <lineage>
        <taxon>Eukaryota</taxon>
        <taxon>Viridiplantae</taxon>
        <taxon>Streptophyta</taxon>
        <taxon>Embryophyta</taxon>
        <taxon>Tracheophyta</taxon>
        <taxon>Spermatophyta</taxon>
        <taxon>Magnoliopsida</taxon>
        <taxon>eudicotyledons</taxon>
        <taxon>Gunneridae</taxon>
        <taxon>Pentapetalae</taxon>
        <taxon>rosids</taxon>
        <taxon>fabids</taxon>
        <taxon>Fabales</taxon>
        <taxon>Fabaceae</taxon>
        <taxon>Papilionoideae</taxon>
        <taxon>50 kb inversion clade</taxon>
        <taxon>NPAAA clade</taxon>
        <taxon>indigoferoid/millettioid clade</taxon>
        <taxon>Phaseoleae</taxon>
        <taxon>Vigna</taxon>
    </lineage>
</organism>
<dbReference type="AlphaFoldDB" id="A0A1S3TXF0"/>
<reference evidence="3" key="1">
    <citation type="journal article" date="2014" name="Nat. Commun.">
        <title>Genome sequence of mungbean and insights into evolution within Vigna species.</title>
        <authorList>
            <person name="Kang Y.J."/>
            <person name="Kim S.K."/>
            <person name="Kim M.Y."/>
            <person name="Lestari P."/>
            <person name="Kim K.H."/>
            <person name="Ha B.K."/>
            <person name="Jun T.H."/>
            <person name="Hwang W.J."/>
            <person name="Lee T."/>
            <person name="Lee J."/>
            <person name="Shim S."/>
            <person name="Yoon M.Y."/>
            <person name="Jang Y.E."/>
            <person name="Han K.S."/>
            <person name="Taeprayoon P."/>
            <person name="Yoon N."/>
            <person name="Somta P."/>
            <person name="Tanya P."/>
            <person name="Kim K.S."/>
            <person name="Gwag J.G."/>
            <person name="Moon J.K."/>
            <person name="Lee Y.H."/>
            <person name="Park B.S."/>
            <person name="Bombarely A."/>
            <person name="Doyle J.J."/>
            <person name="Jackson S.A."/>
            <person name="Schafleitner R."/>
            <person name="Srinives P."/>
            <person name="Varshney R.K."/>
            <person name="Lee S.H."/>
        </authorList>
    </citation>
    <scope>NUCLEOTIDE SEQUENCE [LARGE SCALE GENOMIC DNA]</scope>
    <source>
        <strain evidence="3">cv. VC1973A</strain>
    </source>
</reference>
<proteinExistence type="predicted"/>
<feature type="region of interest" description="Disordered" evidence="1">
    <location>
        <begin position="319"/>
        <end position="361"/>
    </location>
</feature>